<dbReference type="EMBL" id="LT969430">
    <property type="protein sequence ID" value="SOV13138.1"/>
    <property type="molecule type" value="Genomic_DNA"/>
</dbReference>
<evidence type="ECO:0000313" key="4">
    <source>
        <dbReference type="Proteomes" id="UP000831156"/>
    </source>
</evidence>
<organism evidence="3 4">
    <name type="scientific">Plasmodium gaboni</name>
    <dbReference type="NCBI Taxonomy" id="647221"/>
    <lineage>
        <taxon>Eukaryota</taxon>
        <taxon>Sar</taxon>
        <taxon>Alveolata</taxon>
        <taxon>Apicomplexa</taxon>
        <taxon>Aconoidasida</taxon>
        <taxon>Haemosporida</taxon>
        <taxon>Plasmodiidae</taxon>
        <taxon>Plasmodium</taxon>
        <taxon>Plasmodium (Laverania)</taxon>
    </lineage>
</organism>
<feature type="region of interest" description="Disordered" evidence="1">
    <location>
        <begin position="128"/>
        <end position="204"/>
    </location>
</feature>
<keyword evidence="4" id="KW-1185">Reference proteome</keyword>
<feature type="compositionally biased region" description="Low complexity" evidence="1">
    <location>
        <begin position="156"/>
        <end position="182"/>
    </location>
</feature>
<reference evidence="3" key="1">
    <citation type="submission" date="2016-09" db="EMBL/GenBank/DDBJ databases">
        <authorList>
            <consortium name="Pathogen Informatics"/>
            <person name="Sun Q."/>
            <person name="Inoue M."/>
        </authorList>
    </citation>
    <scope>NUCLEOTIDE SEQUENCE</scope>
</reference>
<dbReference type="Proteomes" id="UP000831156">
    <property type="component" value="Chromosome 7"/>
</dbReference>
<accession>A0ABY1ULR2</accession>
<sequence>MICLIFYVLFVLLLQDIILWKNIKVKCYLKRNESSYIKSNLNLIDNYVIRKNFFFLNNKSCWRYKDKGNEYETKLKYTHMDIKNRNRKYKLKMNTKNIVKEVVKDIQGVWKFFLPVYIMDREFKRSKDINPDENYNDINKNTYDNNDEEDNDNDDNNNNNNSNTNDEMNDDVNNNNNNNNIYDLEDNENTDMDINNKNNSDDENNLNLLRGERLQPLPMFVYNYENIVSASDWTYAYWSNEYLEKNIFECTIKIINKMNSKYMILLQGYLFLSDVNALSDRNIRLVPAQIFTNIFLAHNDNVDESSSLIPPNVKVYDKNGNEVKDVLSILEKKVPEFKNEKKKIESFLGIKKWKYLGISTAYKIVGEGKNMFNINHMLTGKDENIFYNIMDFDTINNNYNKQGFTYLKEVFNSYFHKPSNETFSLIMKNLQEKSINGPF</sequence>
<protein>
    <submittedName>
        <fullName evidence="3">Uncharacterized protein</fullName>
    </submittedName>
</protein>
<keyword evidence="2" id="KW-0732">Signal</keyword>
<proteinExistence type="predicted"/>
<evidence type="ECO:0000313" key="3">
    <source>
        <dbReference type="EMBL" id="SOV13138.1"/>
    </source>
</evidence>
<name>A0ABY1ULR2_9APIC</name>
<evidence type="ECO:0000256" key="1">
    <source>
        <dbReference type="SAM" id="MobiDB-lite"/>
    </source>
</evidence>
<feature type="compositionally biased region" description="Acidic residues" evidence="1">
    <location>
        <begin position="145"/>
        <end position="155"/>
    </location>
</feature>
<evidence type="ECO:0000256" key="2">
    <source>
        <dbReference type="SAM" id="SignalP"/>
    </source>
</evidence>
<feature type="signal peptide" evidence="2">
    <location>
        <begin position="1"/>
        <end position="20"/>
    </location>
</feature>
<gene>
    <name evidence="3" type="ORF">PGABG01_0726400</name>
</gene>
<feature type="chain" id="PRO_5047311035" evidence="2">
    <location>
        <begin position="21"/>
        <end position="439"/>
    </location>
</feature>